<accession>A0AAD7QE25</accession>
<comment type="caution">
    <text evidence="2">The sequence shown here is derived from an EMBL/GenBank/DDBJ whole genome shotgun (WGS) entry which is preliminary data.</text>
</comment>
<protein>
    <submittedName>
        <fullName evidence="2">Acidic leucine-rich nuclear phosphoprotein 32-related protein 2</fullName>
    </submittedName>
</protein>
<gene>
    <name evidence="2" type="ORF">O6P43_003168</name>
</gene>
<feature type="compositionally biased region" description="Basic and acidic residues" evidence="1">
    <location>
        <begin position="59"/>
        <end position="70"/>
    </location>
</feature>
<feature type="region of interest" description="Disordered" evidence="1">
    <location>
        <begin position="1"/>
        <end position="87"/>
    </location>
</feature>
<keyword evidence="3" id="KW-1185">Reference proteome</keyword>
<name>A0AAD7QE25_QUISA</name>
<dbReference type="Proteomes" id="UP001163823">
    <property type="component" value="Chromosome 2"/>
</dbReference>
<organism evidence="2 3">
    <name type="scientific">Quillaja saponaria</name>
    <name type="common">Soap bark tree</name>
    <dbReference type="NCBI Taxonomy" id="32244"/>
    <lineage>
        <taxon>Eukaryota</taxon>
        <taxon>Viridiplantae</taxon>
        <taxon>Streptophyta</taxon>
        <taxon>Embryophyta</taxon>
        <taxon>Tracheophyta</taxon>
        <taxon>Spermatophyta</taxon>
        <taxon>Magnoliopsida</taxon>
        <taxon>eudicotyledons</taxon>
        <taxon>Gunneridae</taxon>
        <taxon>Pentapetalae</taxon>
        <taxon>rosids</taxon>
        <taxon>fabids</taxon>
        <taxon>Fabales</taxon>
        <taxon>Quillajaceae</taxon>
        <taxon>Quillaja</taxon>
    </lineage>
</organism>
<dbReference type="PANTHER" id="PTHR33401:SF2">
    <property type="entry name" value="OS03G0138400 PROTEIN"/>
    <property type="match status" value="1"/>
</dbReference>
<proteinExistence type="predicted"/>
<evidence type="ECO:0000256" key="1">
    <source>
        <dbReference type="SAM" id="MobiDB-lite"/>
    </source>
</evidence>
<evidence type="ECO:0000313" key="3">
    <source>
        <dbReference type="Proteomes" id="UP001163823"/>
    </source>
</evidence>
<dbReference type="AlphaFoldDB" id="A0AAD7QE25"/>
<dbReference type="PANTHER" id="PTHR33401">
    <property type="entry name" value="LIGHT-HARVESTING COMPLEX-LIKE PROTEIN OHP2, CHLOROPLASTIC"/>
    <property type="match status" value="1"/>
</dbReference>
<dbReference type="EMBL" id="JARAOO010000002">
    <property type="protein sequence ID" value="KAJ7979811.1"/>
    <property type="molecule type" value="Genomic_DNA"/>
</dbReference>
<reference evidence="2" key="1">
    <citation type="journal article" date="2023" name="Science">
        <title>Elucidation of the pathway for biosynthesis of saponin adjuvants from the soapbark tree.</title>
        <authorList>
            <person name="Reed J."/>
            <person name="Orme A."/>
            <person name="El-Demerdash A."/>
            <person name="Owen C."/>
            <person name="Martin L.B.B."/>
            <person name="Misra R.C."/>
            <person name="Kikuchi S."/>
            <person name="Rejzek M."/>
            <person name="Martin A.C."/>
            <person name="Harkess A."/>
            <person name="Leebens-Mack J."/>
            <person name="Louveau T."/>
            <person name="Stephenson M.J."/>
            <person name="Osbourn A."/>
        </authorList>
    </citation>
    <scope>NUCLEOTIDE SEQUENCE</scope>
    <source>
        <strain evidence="2">S10</strain>
    </source>
</reference>
<dbReference type="KEGG" id="qsa:O6P43_003168"/>
<evidence type="ECO:0000313" key="2">
    <source>
        <dbReference type="EMBL" id="KAJ7979811.1"/>
    </source>
</evidence>
<sequence length="95" mass="10478">MDTDVKDARSCINEPLTSLDAQKVEGHANGEGDNDSNSLLPSRRGGMSKKSDKTRRKVQWNDRNGDKLAEVLEFDPSDVSDSDDDDTDTCICTIM</sequence>
<feature type="compositionally biased region" description="Acidic residues" evidence="1">
    <location>
        <begin position="72"/>
        <end position="87"/>
    </location>
</feature>